<evidence type="ECO:0000313" key="5">
    <source>
        <dbReference type="Proteomes" id="UP001642520"/>
    </source>
</evidence>
<evidence type="ECO:0000256" key="1">
    <source>
        <dbReference type="SAM" id="MobiDB-lite"/>
    </source>
</evidence>
<evidence type="ECO:0000256" key="2">
    <source>
        <dbReference type="SAM" id="SignalP"/>
    </source>
</evidence>
<keyword evidence="5" id="KW-1185">Reference proteome</keyword>
<evidence type="ECO:0000313" key="4">
    <source>
        <dbReference type="EMBL" id="CAL7940772.1"/>
    </source>
</evidence>
<feature type="compositionally biased region" description="Polar residues" evidence="1">
    <location>
        <begin position="251"/>
        <end position="269"/>
    </location>
</feature>
<feature type="signal peptide" evidence="2">
    <location>
        <begin position="1"/>
        <end position="30"/>
    </location>
</feature>
<name>A0ABP1NK22_XYLVO</name>
<dbReference type="InterPro" id="IPR031761">
    <property type="entry name" value="FOG_N"/>
</dbReference>
<comment type="caution">
    <text evidence="4">The sequence shown here is derived from an EMBL/GenBank/DDBJ whole genome shotgun (WGS) entry which is preliminary data.</text>
</comment>
<protein>
    <recommendedName>
        <fullName evidence="3">Folded gastrulation N-terminal domain-containing protein</fullName>
    </recommendedName>
</protein>
<evidence type="ECO:0000259" key="3">
    <source>
        <dbReference type="Pfam" id="PF15888"/>
    </source>
</evidence>
<feature type="region of interest" description="Disordered" evidence="1">
    <location>
        <begin position="149"/>
        <end position="269"/>
    </location>
</feature>
<accession>A0ABP1NK22</accession>
<organism evidence="4 5">
    <name type="scientific">Xylocopa violacea</name>
    <name type="common">Violet carpenter bee</name>
    <name type="synonym">Apis violacea</name>
    <dbReference type="NCBI Taxonomy" id="135666"/>
    <lineage>
        <taxon>Eukaryota</taxon>
        <taxon>Metazoa</taxon>
        <taxon>Ecdysozoa</taxon>
        <taxon>Arthropoda</taxon>
        <taxon>Hexapoda</taxon>
        <taxon>Insecta</taxon>
        <taxon>Pterygota</taxon>
        <taxon>Neoptera</taxon>
        <taxon>Endopterygota</taxon>
        <taxon>Hymenoptera</taxon>
        <taxon>Apocrita</taxon>
        <taxon>Aculeata</taxon>
        <taxon>Apoidea</taxon>
        <taxon>Anthophila</taxon>
        <taxon>Apidae</taxon>
        <taxon>Xylocopa</taxon>
        <taxon>Xylocopa</taxon>
    </lineage>
</organism>
<gene>
    <name evidence="4" type="ORF">XYLVIOL_LOCUS4656</name>
</gene>
<sequence length="325" mass="35088">MLVISQRRRHPCWRMLLVVILSGLVRHCEPMSTKRLTDSSPVSSATLESRSQKLGTPSDLAWQAWLLLDSQTGAHSSLDSATFLRRITPKSVFIAPKLPVLPPCADGYRADSRGRCIKNVNIDHRAQLDFILQGLNNRYANQGSFEASASNDNLRKSSGPLQLNIPLRSDTESNSPNPISTPPSDNDDNGNANETSALLPDVENNSTTVSVENDSIEDTANGTDIEASASNDSVKKSSGPLQLNIPLGSETEYNSPNLNDTSGNDDYSNANQSNFVISVSNSDQKEFGSTLQLNILLLPDTVLKSSNSTNNVSSAADDRSNASLN</sequence>
<reference evidence="4 5" key="1">
    <citation type="submission" date="2024-08" db="EMBL/GenBank/DDBJ databases">
        <authorList>
            <person name="Will J Nash"/>
            <person name="Angela Man"/>
            <person name="Seanna McTaggart"/>
            <person name="Kendall Baker"/>
            <person name="Tom Barker"/>
            <person name="Leah Catchpole"/>
            <person name="Alex Durrant"/>
            <person name="Karim Gharbi"/>
            <person name="Naomi Irish"/>
            <person name="Gemy Kaithakottil"/>
            <person name="Debby Ku"/>
            <person name="Aaliyah Providence"/>
            <person name="Felix Shaw"/>
            <person name="David Swarbreck"/>
            <person name="Chris Watkins"/>
            <person name="Ann M. McCartney"/>
            <person name="Giulio Formenti"/>
            <person name="Alice Mouton"/>
            <person name="Noel Vella"/>
            <person name="Bjorn M von Reumont"/>
            <person name="Adriana Vella"/>
            <person name="Wilfried Haerty"/>
        </authorList>
    </citation>
    <scope>NUCLEOTIDE SEQUENCE [LARGE SCALE GENOMIC DNA]</scope>
</reference>
<dbReference type="EMBL" id="CAXAJV020001290">
    <property type="protein sequence ID" value="CAL7940772.1"/>
    <property type="molecule type" value="Genomic_DNA"/>
</dbReference>
<feature type="compositionally biased region" description="Polar residues" evidence="1">
    <location>
        <begin position="203"/>
        <end position="232"/>
    </location>
</feature>
<feature type="compositionally biased region" description="Low complexity" evidence="1">
    <location>
        <begin position="173"/>
        <end position="184"/>
    </location>
</feature>
<keyword evidence="2" id="KW-0732">Signal</keyword>
<dbReference type="Proteomes" id="UP001642520">
    <property type="component" value="Unassembled WGS sequence"/>
</dbReference>
<feature type="chain" id="PRO_5045351933" description="Folded gastrulation N-terminal domain-containing protein" evidence="2">
    <location>
        <begin position="31"/>
        <end position="325"/>
    </location>
</feature>
<proteinExistence type="predicted"/>
<dbReference type="Pfam" id="PF15888">
    <property type="entry name" value="FOG_N"/>
    <property type="match status" value="1"/>
</dbReference>
<feature type="domain" description="Folded gastrulation N-terminal" evidence="3">
    <location>
        <begin position="87"/>
        <end position="181"/>
    </location>
</feature>